<protein>
    <submittedName>
        <fullName evidence="1">Uncharacterized protein</fullName>
    </submittedName>
</protein>
<name>A0A4Z0L7F9_9FLAO</name>
<evidence type="ECO:0000313" key="1">
    <source>
        <dbReference type="EMBL" id="TGD57952.1"/>
    </source>
</evidence>
<comment type="caution">
    <text evidence="1">The sequence shown here is derived from an EMBL/GenBank/DDBJ whole genome shotgun (WGS) entry which is preliminary data.</text>
</comment>
<dbReference type="OrthoDB" id="792576at2"/>
<organism evidence="1 2">
    <name type="scientific">Flavobacterium humi</name>
    <dbReference type="NCBI Taxonomy" id="2562683"/>
    <lineage>
        <taxon>Bacteria</taxon>
        <taxon>Pseudomonadati</taxon>
        <taxon>Bacteroidota</taxon>
        <taxon>Flavobacteriia</taxon>
        <taxon>Flavobacteriales</taxon>
        <taxon>Flavobacteriaceae</taxon>
        <taxon>Flavobacterium</taxon>
    </lineage>
</organism>
<dbReference type="RefSeq" id="WP_135526124.1">
    <property type="nucleotide sequence ID" value="NZ_SRLH01000004.1"/>
</dbReference>
<gene>
    <name evidence="1" type="ORF">E4635_08040</name>
</gene>
<reference evidence="1 2" key="1">
    <citation type="submission" date="2019-04" db="EMBL/GenBank/DDBJ databases">
        <title>Flavobacterium sp. strain DS2-A Genome sequencing and assembly.</title>
        <authorList>
            <person name="Kim I."/>
        </authorList>
    </citation>
    <scope>NUCLEOTIDE SEQUENCE [LARGE SCALE GENOMIC DNA]</scope>
    <source>
        <strain evidence="1 2">DS2-A</strain>
    </source>
</reference>
<dbReference type="EMBL" id="SRLH01000004">
    <property type="protein sequence ID" value="TGD57952.1"/>
    <property type="molecule type" value="Genomic_DNA"/>
</dbReference>
<evidence type="ECO:0000313" key="2">
    <source>
        <dbReference type="Proteomes" id="UP000297407"/>
    </source>
</evidence>
<proteinExistence type="predicted"/>
<dbReference type="AlphaFoldDB" id="A0A4Z0L7F9"/>
<accession>A0A4Z0L7F9</accession>
<dbReference type="Proteomes" id="UP000297407">
    <property type="component" value="Unassembled WGS sequence"/>
</dbReference>
<keyword evidence="2" id="KW-1185">Reference proteome</keyword>
<sequence>MDRTLKVYTKTDHLFAEFVFRYDHERQANAHYTQYRRLYNDDEEDEGKSVYPGFDMDIHLQYREFDSIDQIKAHDIEVVKNNLGRDMTDPRGYTYVYDTAPVLLRYVVANHIGCIGMVNVLFSFIDNTKEVKFLSATNPRFDFDLTSNSLETNVSCILKIPVYTDRDISQISTYDLKRLPEWY</sequence>